<proteinExistence type="predicted"/>
<feature type="compositionally biased region" description="Low complexity" evidence="2">
    <location>
        <begin position="1182"/>
        <end position="1200"/>
    </location>
</feature>
<feature type="coiled-coil region" evidence="1">
    <location>
        <begin position="325"/>
        <end position="362"/>
    </location>
</feature>
<gene>
    <name evidence="3" type="ORF">HICCMSTLAB_LOCUS12220</name>
</gene>
<feature type="compositionally biased region" description="Polar residues" evidence="2">
    <location>
        <begin position="1"/>
        <end position="12"/>
    </location>
</feature>
<feature type="coiled-coil region" evidence="1">
    <location>
        <begin position="810"/>
        <end position="844"/>
    </location>
</feature>
<accession>A0A8J2MRT1</accession>
<feature type="compositionally biased region" description="Polar residues" evidence="2">
    <location>
        <begin position="1229"/>
        <end position="1242"/>
    </location>
</feature>
<reference evidence="3" key="1">
    <citation type="submission" date="2021-04" db="EMBL/GenBank/DDBJ databases">
        <authorList>
            <person name="Chebbi M.A.C M."/>
        </authorList>
    </citation>
    <scope>NUCLEOTIDE SEQUENCE</scope>
</reference>
<dbReference type="OrthoDB" id="8191583at2759"/>
<feature type="region of interest" description="Disordered" evidence="2">
    <location>
        <begin position="1"/>
        <end position="52"/>
    </location>
</feature>
<keyword evidence="4" id="KW-1185">Reference proteome</keyword>
<feature type="compositionally biased region" description="Acidic residues" evidence="2">
    <location>
        <begin position="953"/>
        <end position="963"/>
    </location>
</feature>
<comment type="caution">
    <text evidence="3">The sequence shown here is derived from an EMBL/GenBank/DDBJ whole genome shotgun (WGS) entry which is preliminary data.</text>
</comment>
<feature type="compositionally biased region" description="Pro residues" evidence="2">
    <location>
        <begin position="14"/>
        <end position="23"/>
    </location>
</feature>
<evidence type="ECO:0000313" key="3">
    <source>
        <dbReference type="EMBL" id="CAG5106358.1"/>
    </source>
</evidence>
<sequence length="1333" mass="151467">MGVSGSLHNNCNYEPPPLPPPFYTGPGYTPATSRASEAIDNSSNQEARRRSVRNEEWWNQRPSAPNLSSLCHPRETLLTYAAQMTGWQSDYTPSTPSINQEAMELTRTVSHLATANQQLASAHSALLVQLEKLYAELNKEREEKSERVSSHVSSADQTAANQTDFNNHLLSRIEAIEKFIKNSGKCELRCCKNSHKEKEKDENDKRECQKAIDRIQLLENVLEPEKLECESEVERQRKIIEKLKRDYDTSKIHCEKMEQRLNEKEKSMKEMELETSRLTEQLDAFHREKDTALMRIKDLESGLRKAESVREETVALKDKDTFKLRTRLQEEINSKKKQTEAFEEALREIQRLNDVVAFKKNEHTDTVLDAETSMESDNNERPSLEEFKKDLSMKREARQRAIAAVSSEMERLRRELDAEKEAHSETSRILDLLKSQSENASRKSEVSVGTATTVTSTTSTSTSTAPGTSGLEDWKDEWQGTNSVHLDAQRLTDVLKVSDELRACIRQQIEKIDDLRYHLECEPEINAQRIETLKTIGKKSRQAFRQREEKINGLKSVLSQILARVGDEKLEIDVTDDLRAEHDRQLDDIKNLKSLYDERIRVIGELKESGSKELVDLKDKFKNVSYEKETLEEDFNRAQEKIDIQDTEISNLESQLGLTKADCRDLQNQMGVINSLFSQMLLSASSADMDLDRLTQLIQENHELISEMAREEGTEAAALPKLLLDLVEQVEGRDKSRTSDTDNKENQEDQEDSIANNLPKVWRVLLELLSCHAAQGSASRPAEPASLSTDPNVCYKSVDTPTGPRLVISVSKTYIRLKELILEKKSLEKEMGRMKQLNLHLESKLGEQEKRLSTVSDELSKTWNIVGRMQAQHQQLHTHEKILRYELQQKRKMLQELKQELEYCREKWESARQKNCNTEIEWKNLRREFAARKALAVDDSFNNSAESGFSDERGDDTDDEDRPSDERLRIGSRRRTRKESPRTPTPDTESEQPTDTELSESKSEPPSPERQRTPTPEAIDYHKVAAEEVVMEEQVEEMDPLDQALANVIQNLIQINHTSDSEHVEPRPGNQPDIDRESLKITQDTPSHSDTVHCACHTDHTDIDVHEISSEALKIINSVSVFSIGPFPESVVASEPVVARQLTPVFGHHQHHPDKNSQEEINRLEDKKEVGTTSLASRPVVSTSLSSTSSSLTPETSTSLQLEATPTSLQSEPEVMTLSSLKPDPEAITISNNSQPSSSKATRTPEEVLAARAARLKRLEEQADWLMKKMTATSRRGSVLSTRLEELHEAYAEPPVPPPLPDVLPTVILPTCLDFNTEITEAEDQNEDNSSVY</sequence>
<feature type="compositionally biased region" description="Low complexity" evidence="2">
    <location>
        <begin position="446"/>
        <end position="470"/>
    </location>
</feature>
<keyword evidence="1" id="KW-0175">Coiled coil</keyword>
<protein>
    <submittedName>
        <fullName evidence="3">Uncharacterized protein</fullName>
    </submittedName>
</protein>
<feature type="coiled-coil region" evidence="1">
    <location>
        <begin position="880"/>
        <end position="914"/>
    </location>
</feature>
<feature type="compositionally biased region" description="Basic and acidic residues" evidence="2">
    <location>
        <begin position="378"/>
        <end position="392"/>
    </location>
</feature>
<feature type="coiled-coil region" evidence="1">
    <location>
        <begin position="226"/>
        <end position="288"/>
    </location>
</feature>
<feature type="coiled-coil region" evidence="1">
    <location>
        <begin position="120"/>
        <end position="147"/>
    </location>
</feature>
<feature type="coiled-coil region" evidence="1">
    <location>
        <begin position="614"/>
        <end position="669"/>
    </location>
</feature>
<feature type="compositionally biased region" description="Basic and acidic residues" evidence="2">
    <location>
        <begin position="730"/>
        <end position="747"/>
    </location>
</feature>
<feature type="region of interest" description="Disordered" evidence="2">
    <location>
        <begin position="433"/>
        <end position="473"/>
    </location>
</feature>
<feature type="region of interest" description="Disordered" evidence="2">
    <location>
        <begin position="730"/>
        <end position="753"/>
    </location>
</feature>
<evidence type="ECO:0000256" key="1">
    <source>
        <dbReference type="SAM" id="Coils"/>
    </source>
</evidence>
<dbReference type="EMBL" id="CAJNRD030001124">
    <property type="protein sequence ID" value="CAG5106358.1"/>
    <property type="molecule type" value="Genomic_DNA"/>
</dbReference>
<feature type="region of interest" description="Disordered" evidence="2">
    <location>
        <begin position="368"/>
        <end position="392"/>
    </location>
</feature>
<feature type="compositionally biased region" description="Basic and acidic residues" evidence="2">
    <location>
        <begin position="999"/>
        <end position="1012"/>
    </location>
</feature>
<evidence type="ECO:0000313" key="4">
    <source>
        <dbReference type="Proteomes" id="UP000786811"/>
    </source>
</evidence>
<feature type="region of interest" description="Disordered" evidence="2">
    <location>
        <begin position="942"/>
        <end position="1019"/>
    </location>
</feature>
<feature type="region of interest" description="Disordered" evidence="2">
    <location>
        <begin position="1169"/>
        <end position="1246"/>
    </location>
</feature>
<dbReference type="Proteomes" id="UP000786811">
    <property type="component" value="Unassembled WGS sequence"/>
</dbReference>
<name>A0A8J2MRT1_COTCN</name>
<organism evidence="3 4">
    <name type="scientific">Cotesia congregata</name>
    <name type="common">Parasitoid wasp</name>
    <name type="synonym">Apanteles congregatus</name>
    <dbReference type="NCBI Taxonomy" id="51543"/>
    <lineage>
        <taxon>Eukaryota</taxon>
        <taxon>Metazoa</taxon>
        <taxon>Ecdysozoa</taxon>
        <taxon>Arthropoda</taxon>
        <taxon>Hexapoda</taxon>
        <taxon>Insecta</taxon>
        <taxon>Pterygota</taxon>
        <taxon>Neoptera</taxon>
        <taxon>Endopterygota</taxon>
        <taxon>Hymenoptera</taxon>
        <taxon>Apocrita</taxon>
        <taxon>Ichneumonoidea</taxon>
        <taxon>Braconidae</taxon>
        <taxon>Microgastrinae</taxon>
        <taxon>Cotesia</taxon>
    </lineage>
</organism>
<feature type="compositionally biased region" description="Polar residues" evidence="2">
    <location>
        <begin position="31"/>
        <end position="45"/>
    </location>
</feature>
<feature type="coiled-coil region" evidence="1">
    <location>
        <begin position="395"/>
        <end position="429"/>
    </location>
</feature>
<evidence type="ECO:0000256" key="2">
    <source>
        <dbReference type="SAM" id="MobiDB-lite"/>
    </source>
</evidence>
<feature type="compositionally biased region" description="Polar residues" evidence="2">
    <location>
        <begin position="1201"/>
        <end position="1211"/>
    </location>
</feature>
<feature type="compositionally biased region" description="Acidic residues" evidence="2">
    <location>
        <begin position="988"/>
        <end position="998"/>
    </location>
</feature>